<name>A0A6S7HZ97_PARCT</name>
<dbReference type="EMBL" id="CACRXK020006464">
    <property type="protein sequence ID" value="CAB4009473.1"/>
    <property type="molecule type" value="Genomic_DNA"/>
</dbReference>
<evidence type="ECO:0000313" key="2">
    <source>
        <dbReference type="Proteomes" id="UP001152795"/>
    </source>
</evidence>
<protein>
    <submittedName>
        <fullName evidence="1">Uncharacterized protein</fullName>
    </submittedName>
</protein>
<keyword evidence="2" id="KW-1185">Reference proteome</keyword>
<organism evidence="1 2">
    <name type="scientific">Paramuricea clavata</name>
    <name type="common">Red gorgonian</name>
    <name type="synonym">Violescent sea-whip</name>
    <dbReference type="NCBI Taxonomy" id="317549"/>
    <lineage>
        <taxon>Eukaryota</taxon>
        <taxon>Metazoa</taxon>
        <taxon>Cnidaria</taxon>
        <taxon>Anthozoa</taxon>
        <taxon>Octocorallia</taxon>
        <taxon>Malacalcyonacea</taxon>
        <taxon>Plexauridae</taxon>
        <taxon>Paramuricea</taxon>
    </lineage>
</organism>
<comment type="caution">
    <text evidence="1">The sequence shown here is derived from an EMBL/GenBank/DDBJ whole genome shotgun (WGS) entry which is preliminary data.</text>
</comment>
<feature type="non-terminal residue" evidence="1">
    <location>
        <position position="69"/>
    </location>
</feature>
<sequence>MEPDSHEEKTEGELFQSQAINVDFESEKEAEELGIDSVLDTDESLLVDDVYKLDISVFIAETETPEADD</sequence>
<dbReference type="OrthoDB" id="5976291at2759"/>
<evidence type="ECO:0000313" key="1">
    <source>
        <dbReference type="EMBL" id="CAB4009473.1"/>
    </source>
</evidence>
<accession>A0A6S7HZ97</accession>
<proteinExistence type="predicted"/>
<dbReference type="AlphaFoldDB" id="A0A6S7HZ97"/>
<gene>
    <name evidence="1" type="ORF">PACLA_8A059977</name>
</gene>
<dbReference type="Proteomes" id="UP001152795">
    <property type="component" value="Unassembled WGS sequence"/>
</dbReference>
<reference evidence="1" key="1">
    <citation type="submission" date="2020-04" db="EMBL/GenBank/DDBJ databases">
        <authorList>
            <person name="Alioto T."/>
            <person name="Alioto T."/>
            <person name="Gomez Garrido J."/>
        </authorList>
    </citation>
    <scope>NUCLEOTIDE SEQUENCE</scope>
    <source>
        <strain evidence="1">A484AB</strain>
    </source>
</reference>